<dbReference type="Proteomes" id="UP000008177">
    <property type="component" value="Unplaced contigs"/>
</dbReference>
<reference evidence="2" key="1">
    <citation type="journal article" date="2011" name="PLoS Genet.">
        <title>Genomic analysis of the necrotrophic fungal pathogens Sclerotinia sclerotiorum and Botrytis cinerea.</title>
        <authorList>
            <person name="Amselem J."/>
            <person name="Cuomo C.A."/>
            <person name="van Kan J.A."/>
            <person name="Viaud M."/>
            <person name="Benito E.P."/>
            <person name="Couloux A."/>
            <person name="Coutinho P.M."/>
            <person name="de Vries R.P."/>
            <person name="Dyer P.S."/>
            <person name="Fillinger S."/>
            <person name="Fournier E."/>
            <person name="Gout L."/>
            <person name="Hahn M."/>
            <person name="Kohn L."/>
            <person name="Lapalu N."/>
            <person name="Plummer K.M."/>
            <person name="Pradier J.M."/>
            <person name="Quevillon E."/>
            <person name="Sharon A."/>
            <person name="Simon A."/>
            <person name="ten Have A."/>
            <person name="Tudzynski B."/>
            <person name="Tudzynski P."/>
            <person name="Wincker P."/>
            <person name="Andrew M."/>
            <person name="Anthouard V."/>
            <person name="Beever R.E."/>
            <person name="Beffa R."/>
            <person name="Benoit I."/>
            <person name="Bouzid O."/>
            <person name="Brault B."/>
            <person name="Chen Z."/>
            <person name="Choquer M."/>
            <person name="Collemare J."/>
            <person name="Cotton P."/>
            <person name="Danchin E.G."/>
            <person name="Da Silva C."/>
            <person name="Gautier A."/>
            <person name="Giraud C."/>
            <person name="Giraud T."/>
            <person name="Gonzalez C."/>
            <person name="Grossetete S."/>
            <person name="Guldener U."/>
            <person name="Henrissat B."/>
            <person name="Howlett B.J."/>
            <person name="Kodira C."/>
            <person name="Kretschmer M."/>
            <person name="Lappartient A."/>
            <person name="Leroch M."/>
            <person name="Levis C."/>
            <person name="Mauceli E."/>
            <person name="Neuveglise C."/>
            <person name="Oeser B."/>
            <person name="Pearson M."/>
            <person name="Poulain J."/>
            <person name="Poussereau N."/>
            <person name="Quesneville H."/>
            <person name="Rascle C."/>
            <person name="Schumacher J."/>
            <person name="Segurens B."/>
            <person name="Sexton A."/>
            <person name="Silva E."/>
            <person name="Sirven C."/>
            <person name="Soanes D.M."/>
            <person name="Talbot N.J."/>
            <person name="Templeton M."/>
            <person name="Yandava C."/>
            <person name="Yarden O."/>
            <person name="Zeng Q."/>
            <person name="Rollins J.A."/>
            <person name="Lebrun M.H."/>
            <person name="Dickman M."/>
        </authorList>
    </citation>
    <scope>NUCLEOTIDE SEQUENCE [LARGE SCALE GENOMIC DNA]</scope>
    <source>
        <strain evidence="2">T4</strain>
    </source>
</reference>
<dbReference type="InParanoid" id="G2YWI4"/>
<organism evidence="1 2">
    <name type="scientific">Botryotinia fuckeliana (strain T4)</name>
    <name type="common">Noble rot fungus</name>
    <name type="synonym">Botrytis cinerea</name>
    <dbReference type="NCBI Taxonomy" id="999810"/>
    <lineage>
        <taxon>Eukaryota</taxon>
        <taxon>Fungi</taxon>
        <taxon>Dikarya</taxon>
        <taxon>Ascomycota</taxon>
        <taxon>Pezizomycotina</taxon>
        <taxon>Leotiomycetes</taxon>
        <taxon>Helotiales</taxon>
        <taxon>Sclerotiniaceae</taxon>
        <taxon>Botrytis</taxon>
    </lineage>
</organism>
<evidence type="ECO:0000313" key="2">
    <source>
        <dbReference type="Proteomes" id="UP000008177"/>
    </source>
</evidence>
<protein>
    <submittedName>
        <fullName evidence="1">Uncharacterized protein</fullName>
    </submittedName>
</protein>
<dbReference type="HOGENOM" id="CLU_3068458_0_0_1"/>
<dbReference type="EMBL" id="FQ790358">
    <property type="protein sequence ID" value="CCD55982.1"/>
    <property type="molecule type" value="Genomic_DNA"/>
</dbReference>
<proteinExistence type="predicted"/>
<sequence length="53" mass="6018">MYEGQATQSILRCIEIARPKSWKSAMHVTNVCVVLAHVFLPGIPNARNLRIKR</sequence>
<accession>G2YWI4</accession>
<dbReference type="AlphaFoldDB" id="G2YWI4"/>
<gene>
    <name evidence="1" type="ORF">BofuT4_uP151140.1</name>
</gene>
<evidence type="ECO:0000313" key="1">
    <source>
        <dbReference type="EMBL" id="CCD55982.1"/>
    </source>
</evidence>
<name>G2YWI4_BOTF4</name>